<dbReference type="Gene3D" id="3.20.100.10">
    <property type="entry name" value="mRNA triphosphatase Cet1-like"/>
    <property type="match status" value="1"/>
</dbReference>
<dbReference type="PANTHER" id="PTHR28118">
    <property type="entry name" value="POLYNUCLEOTIDE 5'-TRIPHOSPHATASE-RELATED"/>
    <property type="match status" value="1"/>
</dbReference>
<dbReference type="InterPro" id="IPR037009">
    <property type="entry name" value="mRNA_triPase_Cet1_sf"/>
</dbReference>
<feature type="domain" description="mRNA triphosphatase Cet1-like" evidence="10">
    <location>
        <begin position="629"/>
        <end position="875"/>
    </location>
</feature>
<feature type="compositionally biased region" description="Low complexity" evidence="9">
    <location>
        <begin position="238"/>
        <end position="258"/>
    </location>
</feature>
<feature type="compositionally biased region" description="Polar residues" evidence="9">
    <location>
        <begin position="495"/>
        <end position="511"/>
    </location>
</feature>
<comment type="catalytic activity">
    <reaction evidence="7">
        <text>a 5'-end triphospho-ribonucleoside in mRNA + H2O = a 5'-end diphospho-ribonucleoside in mRNA + phosphate + H(+)</text>
        <dbReference type="Rhea" id="RHEA:67004"/>
        <dbReference type="Rhea" id="RHEA-COMP:17164"/>
        <dbReference type="Rhea" id="RHEA-COMP:17165"/>
        <dbReference type="ChEBI" id="CHEBI:15377"/>
        <dbReference type="ChEBI" id="CHEBI:15378"/>
        <dbReference type="ChEBI" id="CHEBI:43474"/>
        <dbReference type="ChEBI" id="CHEBI:167616"/>
        <dbReference type="ChEBI" id="CHEBI:167618"/>
        <dbReference type="EC" id="3.6.1.74"/>
    </reaction>
    <physiologicalReaction direction="left-to-right" evidence="7">
        <dbReference type="Rhea" id="RHEA:67005"/>
    </physiologicalReaction>
</comment>
<evidence type="ECO:0000256" key="5">
    <source>
        <dbReference type="ARBA" id="ARBA00022801"/>
    </source>
</evidence>
<keyword evidence="6 8" id="KW-0539">Nucleus</keyword>
<evidence type="ECO:0000313" key="11">
    <source>
        <dbReference type="EMBL" id="PHH61692.1"/>
    </source>
</evidence>
<dbReference type="EC" id="3.6.1.74" evidence="8"/>
<comment type="subcellular location">
    <subcellularLocation>
        <location evidence="2 8">Nucleus</location>
    </subcellularLocation>
</comment>
<evidence type="ECO:0000256" key="3">
    <source>
        <dbReference type="ARBA" id="ARBA00006345"/>
    </source>
</evidence>
<protein>
    <recommendedName>
        <fullName evidence="8">mRNA-capping enzyme subunit beta</fullName>
        <ecNumber evidence="8">3.6.1.74</ecNumber>
    </recommendedName>
    <alternativeName>
        <fullName evidence="8">mRNA 5'-phosphatase</fullName>
    </alternativeName>
    <alternativeName>
        <fullName evidence="8">mRNA 5'-triphosphate monophosphatase</fullName>
    </alternativeName>
</protein>
<dbReference type="SUPFAM" id="SSF55154">
    <property type="entry name" value="CYTH-like phosphatases"/>
    <property type="match status" value="1"/>
</dbReference>
<dbReference type="GO" id="GO:0140818">
    <property type="term" value="F:mRNA 5'-triphosphate monophosphatase activity"/>
    <property type="evidence" value="ECO:0007669"/>
    <property type="project" value="UniProtKB-EC"/>
</dbReference>
<dbReference type="PANTHER" id="PTHR28118:SF1">
    <property type="entry name" value="POLYNUCLEOTIDE 5'-TRIPHOSPHATASE CTL1-RELATED"/>
    <property type="match status" value="1"/>
</dbReference>
<dbReference type="AlphaFoldDB" id="A0A2C5Y378"/>
<evidence type="ECO:0000256" key="8">
    <source>
        <dbReference type="RuleBase" id="RU367053"/>
    </source>
</evidence>
<dbReference type="InterPro" id="IPR040343">
    <property type="entry name" value="Cet1/Ctl1"/>
</dbReference>
<evidence type="ECO:0000256" key="6">
    <source>
        <dbReference type="ARBA" id="ARBA00023242"/>
    </source>
</evidence>
<evidence type="ECO:0000259" key="10">
    <source>
        <dbReference type="Pfam" id="PF02940"/>
    </source>
</evidence>
<dbReference type="GO" id="GO:0031533">
    <property type="term" value="C:mRNA capping enzyme complex"/>
    <property type="evidence" value="ECO:0007669"/>
    <property type="project" value="UniProtKB-UniRule"/>
</dbReference>
<comment type="cofactor">
    <cofactor evidence="1 8">
        <name>Mg(2+)</name>
        <dbReference type="ChEBI" id="CHEBI:18420"/>
    </cofactor>
</comment>
<keyword evidence="8" id="KW-0506">mRNA capping</keyword>
<evidence type="ECO:0000313" key="12">
    <source>
        <dbReference type="Proteomes" id="UP000226192"/>
    </source>
</evidence>
<dbReference type="Pfam" id="PF02940">
    <property type="entry name" value="mRNA_triPase"/>
    <property type="match status" value="1"/>
</dbReference>
<comment type="similarity">
    <text evidence="3 8">Belongs to the fungal TPase family.</text>
</comment>
<dbReference type="CDD" id="cd07470">
    <property type="entry name" value="CYTH-like_mRNA_RTPase"/>
    <property type="match status" value="1"/>
</dbReference>
<sequence length="918" mass="100148">MDLRSVLNTSDNGERAPRRGPPLPQQQQQQAPPPLSQQQQQQQRQQQQPPHQQQPPPSRPGQGAAQYGYREYGPGPHQPSPGKHMGPEYSHHGQHAAAFPPSPYQAPDQYSGRAAPQAPPPLQTGGSFHKGGSPSSMPLSAPAQSPYRPAMTPTPGSAASGGSGGYPFGPSQEQGSPGQRHQMAPGHFGPPGAGQGRRRDSFTQGAHGAGYVQQQHPVPQTPPVATPGGSGPSHPYLHQRSQSSHSTSTPSSAQSQHQLGPLHAIDYSRQRSQPPSMDVHAGMPSRQASASSGFAQPPSPYQRRTVSSSSAHQPVQQAQQQQSQSHPHAHAHAHSKQPPPPHGQQQQSPRQHLYLHQQLHHAQQSSPRQQVLLPPQQQGQQGAASPSHLHQPLIHRTPSAPSVRDSPITDSHIRPDSGQDRDPSLSVSPRTRVASLASDKSLVAASEADRSRPASAAQKMAIDADGTATPVKRKLDQSSMSPAEVEHKKLRHLSGETNGRSMARPSTSPSTMARKKRVRRSAPPIWAQSIHVLGNKVPSHLNFVVQKRAPQVHANGHKTERVSRHATPETITTTTTTTTAAAARPCQQQTPLPLANNAVCLSSQPAPEPGPQDLLGPWEASITGVKPYEEVSKAVADFIFIHVVQNCDSKEILSRGIHFEIEAKLGTLVDRQTNSRVYKQLASEAILQDTGYVVFRSSMTEAHHKSFNDFLNQCVIQTDPRAPGVGNRVQVHYKHRREIDRFFELPPELVNQLPGCMLSRLGSRSRNVRVRVTYDQKTHEVLNKIVKARVADIDLHMPLSPMDCRISINLEMNWDGPVEELEQAAPTGRQPDRNKDRLSYTHGHYQIDLTQVTQLLAGPGNSQRLEKEHELEIELAPDIVLDQGARAQSGAPHKYQELVEGLLDNVRVLARKANTFGE</sequence>
<dbReference type="GO" id="GO:0004651">
    <property type="term" value="F:polynucleotide 5'-phosphatase activity"/>
    <property type="evidence" value="ECO:0007669"/>
    <property type="project" value="UniProtKB-UniRule"/>
</dbReference>
<dbReference type="STRING" id="1399860.A0A2C5Y378"/>
<evidence type="ECO:0000256" key="2">
    <source>
        <dbReference type="ARBA" id="ARBA00004123"/>
    </source>
</evidence>
<reference evidence="11 12" key="1">
    <citation type="submission" date="2017-06" db="EMBL/GenBank/DDBJ databases">
        <title>Ant-infecting Ophiocordyceps genomes reveal a high diversity of potential behavioral manipulation genes and a possible major role for enterotoxins.</title>
        <authorList>
            <person name="De Bekker C."/>
            <person name="Evans H.C."/>
            <person name="Brachmann A."/>
            <person name="Hughes D.P."/>
        </authorList>
    </citation>
    <scope>NUCLEOTIDE SEQUENCE [LARGE SCALE GENOMIC DNA]</scope>
    <source>
        <strain evidence="11 12">Map64</strain>
    </source>
</reference>
<feature type="compositionally biased region" description="Low complexity" evidence="9">
    <location>
        <begin position="343"/>
        <end position="387"/>
    </location>
</feature>
<feature type="compositionally biased region" description="Low complexity" evidence="9">
    <location>
        <begin position="25"/>
        <end position="51"/>
    </location>
</feature>
<accession>A0A2C5Y378</accession>
<dbReference type="InterPro" id="IPR004206">
    <property type="entry name" value="mRNA_triPase_Cet1"/>
</dbReference>
<comment type="subunit">
    <text evidence="8">Heterodimer. The mRNA-capping enzyme is composed of two separate chains alpha and beta, respectively a mRNA guanylyltransferase and an mRNA 5'-triphosphate monophosphatase.</text>
</comment>
<feature type="compositionally biased region" description="Basic and acidic residues" evidence="9">
    <location>
        <begin position="411"/>
        <end position="423"/>
    </location>
</feature>
<comment type="caution">
    <text evidence="11">The sequence shown here is derived from an EMBL/GenBank/DDBJ whole genome shotgun (WGS) entry which is preliminary data.</text>
</comment>
<gene>
    <name evidence="11" type="ORF">CDD81_8037</name>
</gene>
<keyword evidence="5 8" id="KW-0378">Hydrolase</keyword>
<evidence type="ECO:0000256" key="4">
    <source>
        <dbReference type="ARBA" id="ARBA00022664"/>
    </source>
</evidence>
<organism evidence="11 12">
    <name type="scientific">Ophiocordyceps australis</name>
    <dbReference type="NCBI Taxonomy" id="1399860"/>
    <lineage>
        <taxon>Eukaryota</taxon>
        <taxon>Fungi</taxon>
        <taxon>Dikarya</taxon>
        <taxon>Ascomycota</taxon>
        <taxon>Pezizomycotina</taxon>
        <taxon>Sordariomycetes</taxon>
        <taxon>Hypocreomycetidae</taxon>
        <taxon>Hypocreales</taxon>
        <taxon>Ophiocordycipitaceae</taxon>
        <taxon>Ophiocordyceps</taxon>
    </lineage>
</organism>
<evidence type="ECO:0000256" key="7">
    <source>
        <dbReference type="ARBA" id="ARBA00047740"/>
    </source>
</evidence>
<name>A0A2C5Y378_9HYPO</name>
<keyword evidence="12" id="KW-1185">Reference proteome</keyword>
<dbReference type="Proteomes" id="UP000226192">
    <property type="component" value="Unassembled WGS sequence"/>
</dbReference>
<keyword evidence="4 8" id="KW-0507">mRNA processing</keyword>
<feature type="compositionally biased region" description="Low complexity" evidence="9">
    <location>
        <begin position="307"/>
        <end position="326"/>
    </location>
</feature>
<evidence type="ECO:0000256" key="1">
    <source>
        <dbReference type="ARBA" id="ARBA00001946"/>
    </source>
</evidence>
<dbReference type="OrthoDB" id="272147at2759"/>
<dbReference type="GO" id="GO:0006370">
    <property type="term" value="P:7-methylguanosine mRNA capping"/>
    <property type="evidence" value="ECO:0007669"/>
    <property type="project" value="UniProtKB-UniRule"/>
</dbReference>
<proteinExistence type="inferred from homology"/>
<comment type="function">
    <text evidence="8">First step of mRNA capping. Converts the 5'-triphosphate end of a nascent mRNA chain into a diphosphate end.</text>
</comment>
<feature type="region of interest" description="Disordered" evidence="9">
    <location>
        <begin position="1"/>
        <end position="521"/>
    </location>
</feature>
<dbReference type="EMBL" id="NJET01000095">
    <property type="protein sequence ID" value="PHH61692.1"/>
    <property type="molecule type" value="Genomic_DNA"/>
</dbReference>
<feature type="compositionally biased region" description="Polar residues" evidence="9">
    <location>
        <begin position="1"/>
        <end position="11"/>
    </location>
</feature>
<dbReference type="InterPro" id="IPR033469">
    <property type="entry name" value="CYTH-like_dom_sf"/>
</dbReference>
<evidence type="ECO:0000256" key="9">
    <source>
        <dbReference type="SAM" id="MobiDB-lite"/>
    </source>
</evidence>